<feature type="region of interest" description="Disordered" evidence="2">
    <location>
        <begin position="32"/>
        <end position="117"/>
    </location>
</feature>
<reference evidence="3 4" key="1">
    <citation type="submission" date="2020-04" db="EMBL/GenBank/DDBJ databases">
        <authorList>
            <person name="Laetsch R D."/>
            <person name="Stevens L."/>
            <person name="Kumar S."/>
            <person name="Blaxter L. M."/>
        </authorList>
    </citation>
    <scope>NUCLEOTIDE SEQUENCE [LARGE SCALE GENOMIC DNA]</scope>
</reference>
<dbReference type="AlphaFoldDB" id="A0A8S1EJS8"/>
<feature type="region of interest" description="Disordered" evidence="2">
    <location>
        <begin position="605"/>
        <end position="670"/>
    </location>
</feature>
<keyword evidence="4" id="KW-1185">Reference proteome</keyword>
<dbReference type="EMBL" id="CADEPM010000003">
    <property type="protein sequence ID" value="CAB3402306.1"/>
    <property type="molecule type" value="Genomic_DNA"/>
</dbReference>
<feature type="compositionally biased region" description="Basic and acidic residues" evidence="2">
    <location>
        <begin position="655"/>
        <end position="670"/>
    </location>
</feature>
<accession>A0A8S1EJS8</accession>
<sequence length="670" mass="76949">MDDGIVAQLSQMLDQKLPNFGHQQRGSYNQYSRWNNQHGRSPQENRRGYQQDFSERDRYPNRRGRGNRGNRGNRGYGGYGYPRNPWRSDSPRRAYESQRTSRQQTPERGGPRVHFNNPTVANILPTILILAAIITSASAQEAQICGFSEGGTRFAPPAVPECGTSETYPVMEMTASVYQRRTTPIAVSGGKCTKNLIKIDIFSIFGIYTKSTIVERKMESTSIKECKEVVSRKEISGRKMIQLAPNVYQTPRMEDTIAEHTPTIGTTTITHWDFTLELGTVATYDGKHAISNLGELDNCPFPAGGCKKQDKTIIWTEIITEPICGFRRMEIGKVLVSPTHIAIPEAGIFTAIDEDLETALDLTKYCDMRNPYPTDSGLIIDFPKLPRKTYIPDYIITNGNQEDRTGLPRSGRYRRETYQLTIAGREIKADLGEPFKTPISWILWNVTDYRKAPKIETHPIKDRRLLTVLKRWNVTNELLAIRHMDHSWEEEAGLLVTLKAIRYQQYAQRELNKIDQLRRQLTRGEQELRTAIVAGNPIIFEPLLTTEFGQLPSPPQGKVTIKPPPFFSPEDMKNITTKSWKEETLENMGKSTTTNRPTDIYNDETHHHNYHNPPNNSYGKEERTTTTRRKHWKRRTKWRYHKPTDTSFTNQRNRKITENQKPAEEPKVYS</sequence>
<feature type="compositionally biased region" description="Basic and acidic residues" evidence="2">
    <location>
        <begin position="41"/>
        <end position="60"/>
    </location>
</feature>
<evidence type="ECO:0000313" key="3">
    <source>
        <dbReference type="EMBL" id="CAB3402306.1"/>
    </source>
</evidence>
<protein>
    <submittedName>
        <fullName evidence="3">Uncharacterized protein</fullName>
    </submittedName>
</protein>
<comment type="caution">
    <text evidence="3">The sequence shown here is derived from an EMBL/GenBank/DDBJ whole genome shotgun (WGS) entry which is preliminary data.</text>
</comment>
<organism evidence="3 4">
    <name type="scientific">Caenorhabditis bovis</name>
    <dbReference type="NCBI Taxonomy" id="2654633"/>
    <lineage>
        <taxon>Eukaryota</taxon>
        <taxon>Metazoa</taxon>
        <taxon>Ecdysozoa</taxon>
        <taxon>Nematoda</taxon>
        <taxon>Chromadorea</taxon>
        <taxon>Rhabditida</taxon>
        <taxon>Rhabditina</taxon>
        <taxon>Rhabditomorpha</taxon>
        <taxon>Rhabditoidea</taxon>
        <taxon>Rhabditidae</taxon>
        <taxon>Peloderinae</taxon>
        <taxon>Caenorhabditis</taxon>
    </lineage>
</organism>
<feature type="compositionally biased region" description="Gly residues" evidence="2">
    <location>
        <begin position="69"/>
        <end position="80"/>
    </location>
</feature>
<name>A0A8S1EJS8_9PELO</name>
<feature type="compositionally biased region" description="Polar residues" evidence="2">
    <location>
        <begin position="97"/>
        <end position="106"/>
    </location>
</feature>
<gene>
    <name evidence="3" type="ORF">CBOVIS_LOCUS4939</name>
</gene>
<keyword evidence="1" id="KW-0175">Coiled coil</keyword>
<dbReference type="Proteomes" id="UP000494206">
    <property type="component" value="Unassembled WGS sequence"/>
</dbReference>
<feature type="coiled-coil region" evidence="1">
    <location>
        <begin position="507"/>
        <end position="534"/>
    </location>
</feature>
<evidence type="ECO:0000256" key="2">
    <source>
        <dbReference type="SAM" id="MobiDB-lite"/>
    </source>
</evidence>
<dbReference type="OrthoDB" id="5875288at2759"/>
<evidence type="ECO:0000313" key="4">
    <source>
        <dbReference type="Proteomes" id="UP000494206"/>
    </source>
</evidence>
<proteinExistence type="predicted"/>
<evidence type="ECO:0000256" key="1">
    <source>
        <dbReference type="SAM" id="Coils"/>
    </source>
</evidence>
<feature type="compositionally biased region" description="Basic residues" evidence="2">
    <location>
        <begin position="626"/>
        <end position="641"/>
    </location>
</feature>